<dbReference type="NCBIfam" id="TIGR03359">
    <property type="entry name" value="VI_chp_6"/>
    <property type="match status" value="1"/>
</dbReference>
<dbReference type="EMBL" id="LN554846">
    <property type="protein sequence ID" value="CED71081.1"/>
    <property type="molecule type" value="Genomic_DNA"/>
</dbReference>
<dbReference type="PATRIC" id="fig|80852.17.peg.1011"/>
<organism evidence="1 2">
    <name type="scientific">Aliivibrio wodanis</name>
    <dbReference type="NCBI Taxonomy" id="80852"/>
    <lineage>
        <taxon>Bacteria</taxon>
        <taxon>Pseudomonadati</taxon>
        <taxon>Pseudomonadota</taxon>
        <taxon>Gammaproteobacteria</taxon>
        <taxon>Vibrionales</taxon>
        <taxon>Vibrionaceae</taxon>
        <taxon>Aliivibrio</taxon>
    </lineage>
</organism>
<dbReference type="Pfam" id="PF05947">
    <property type="entry name" value="T6SS_TssF"/>
    <property type="match status" value="1"/>
</dbReference>
<dbReference type="STRING" id="80852.AWOD_I_0991"/>
<name>A0A090IKA1_9GAMM</name>
<dbReference type="GeneID" id="28540557"/>
<gene>
    <name evidence="1" type="primary">vasA</name>
    <name evidence="1" type="ORF">AWOD_I_0991</name>
</gene>
<dbReference type="Proteomes" id="UP000032427">
    <property type="component" value="Chromosome 1"/>
</dbReference>
<dbReference type="InterPro" id="IPR010272">
    <property type="entry name" value="T6SS_TssF"/>
</dbReference>
<dbReference type="PANTHER" id="PTHR35370:SF1">
    <property type="entry name" value="TYPE VI SECRETION SYSTEM COMPONENT TSSF1"/>
    <property type="match status" value="1"/>
</dbReference>
<evidence type="ECO:0000313" key="2">
    <source>
        <dbReference type="Proteomes" id="UP000032427"/>
    </source>
</evidence>
<sequence length="583" mass="66119">MSFNQYYQSELVALRELGKSFSEENPALAPFLAQEGLDPDIERLFEGFAFLVGRLHQRLDNQLPELTHSLMRLIWPNYVQAIPAMSTLKLTPSEGLTQKTTITRGTEVLSQAIEGVQCQFKTCYDVDIYPIAIHSSSFTANGNGGIYQLQIELASGVNLHSLDMKKLKIHFNGDKASCLSLIMALCSTTTQAEFCALDAEKSLINRSTFPIESIRTVGFETEQAIFDYPLNTFEGYRHIQEFFCYPEKYYYIDLTELPIWPAQFSEGCKFIDIKFTLANITHKPFYASRVQPELFCTPIVNAFKTDTQPLLLNHRKDQYKVIPASLNDNNSTILSIEEVHGWNPGQKGRINFYHFESFEHNDANNHSNYYSIRQEKNIVNGHFDTYLSFRTQYNSTNNITVSLTVNACNGALAQRLPIDSITESTSHTTGAIAFTNIRSVTPCYAPPIEKDGLWSLISNMSLNYLSLTKPEAFKRILLAYDFAGQQDDAKGKKHQRLIDGINDINTKPGDMLYQGSPVRVMNTHLHLNSKHFLCEGELYLFSEVINEFLSLYTSLNSFNRLNVTSTDGGDYSWLPRMGQQPLI</sequence>
<protein>
    <submittedName>
        <fullName evidence="1">Putative type VI secretion protein VasA</fullName>
    </submittedName>
</protein>
<dbReference type="KEGG" id="awd:AWOD_I_0991"/>
<accession>A0A090IKA1</accession>
<dbReference type="HOGENOM" id="CLU_028593_2_1_6"/>
<dbReference type="PIRSF" id="PIRSF028304">
    <property type="entry name" value="UCP028304"/>
    <property type="match status" value="1"/>
</dbReference>
<dbReference type="AlphaFoldDB" id="A0A090IKA1"/>
<dbReference type="OrthoDB" id="9763676at2"/>
<keyword evidence="2" id="KW-1185">Reference proteome</keyword>
<reference evidence="2" key="1">
    <citation type="submission" date="2014-09" db="EMBL/GenBank/DDBJ databases">
        <authorList>
            <person name="Hjerde E."/>
        </authorList>
    </citation>
    <scope>NUCLEOTIDE SEQUENCE [LARGE SCALE GENOMIC DNA]</scope>
    <source>
        <strain evidence="2">06/09/139</strain>
    </source>
</reference>
<proteinExistence type="predicted"/>
<dbReference type="PANTHER" id="PTHR35370">
    <property type="entry name" value="CYTOPLASMIC PROTEIN-RELATED-RELATED"/>
    <property type="match status" value="1"/>
</dbReference>
<evidence type="ECO:0000313" key="1">
    <source>
        <dbReference type="EMBL" id="CED71081.1"/>
    </source>
</evidence>